<feature type="non-terminal residue" evidence="2">
    <location>
        <position position="59"/>
    </location>
</feature>
<name>A0A6G3U8X4_9ACTN</name>
<dbReference type="EMBL" id="JAAGMU010001220">
    <property type="protein sequence ID" value="NEC82183.1"/>
    <property type="molecule type" value="Genomic_DNA"/>
</dbReference>
<sequence length="59" mass="6050">MSTVLTELGKQLAGRWAALLLLPGALYVCVVTGAVVLGHAHALDPSAAADWLDRVAVAP</sequence>
<dbReference type="AlphaFoldDB" id="A0A6G3U8X4"/>
<comment type="caution">
    <text evidence="2">The sequence shown here is derived from an EMBL/GenBank/DDBJ whole genome shotgun (WGS) entry which is preliminary data.</text>
</comment>
<keyword evidence="1" id="KW-1133">Transmembrane helix</keyword>
<organism evidence="2">
    <name type="scientific">Streptomyces sp. SID7958</name>
    <dbReference type="NCBI Taxonomy" id="2706093"/>
    <lineage>
        <taxon>Bacteria</taxon>
        <taxon>Bacillati</taxon>
        <taxon>Actinomycetota</taxon>
        <taxon>Actinomycetes</taxon>
        <taxon>Kitasatosporales</taxon>
        <taxon>Streptomycetaceae</taxon>
        <taxon>Streptomyces</taxon>
    </lineage>
</organism>
<keyword evidence="1" id="KW-0812">Transmembrane</keyword>
<evidence type="ECO:0000313" key="2">
    <source>
        <dbReference type="EMBL" id="NEC82183.1"/>
    </source>
</evidence>
<protein>
    <submittedName>
        <fullName evidence="2">Uncharacterized protein</fullName>
    </submittedName>
</protein>
<reference evidence="2" key="1">
    <citation type="submission" date="2020-01" db="EMBL/GenBank/DDBJ databases">
        <title>Insect and environment-associated Actinomycetes.</title>
        <authorList>
            <person name="Currrie C."/>
            <person name="Chevrette M."/>
            <person name="Carlson C."/>
            <person name="Stubbendieck R."/>
            <person name="Wendt-Pienkowski E."/>
        </authorList>
    </citation>
    <scope>NUCLEOTIDE SEQUENCE</scope>
    <source>
        <strain evidence="2">SID7958</strain>
    </source>
</reference>
<accession>A0A6G3U8X4</accession>
<proteinExistence type="predicted"/>
<gene>
    <name evidence="2" type="ORF">G3I38_23805</name>
</gene>
<keyword evidence="1" id="KW-0472">Membrane</keyword>
<evidence type="ECO:0000256" key="1">
    <source>
        <dbReference type="SAM" id="Phobius"/>
    </source>
</evidence>
<feature type="transmembrane region" description="Helical" evidence="1">
    <location>
        <begin position="16"/>
        <end position="37"/>
    </location>
</feature>